<dbReference type="EMBL" id="JAQJAC010000008">
    <property type="protein sequence ID" value="KAJ5574503.1"/>
    <property type="molecule type" value="Genomic_DNA"/>
</dbReference>
<feature type="compositionally biased region" description="Polar residues" evidence="1">
    <location>
        <begin position="168"/>
        <end position="179"/>
    </location>
</feature>
<name>A0AAD6DCS4_9EURO</name>
<feature type="compositionally biased region" description="Low complexity" evidence="1">
    <location>
        <begin position="188"/>
        <end position="203"/>
    </location>
</feature>
<keyword evidence="3" id="KW-1185">Reference proteome</keyword>
<feature type="compositionally biased region" description="Polar residues" evidence="1">
    <location>
        <begin position="233"/>
        <end position="256"/>
    </location>
</feature>
<protein>
    <submittedName>
        <fullName evidence="2">Uncharacterized protein</fullName>
    </submittedName>
</protein>
<accession>A0AAD6DCS4</accession>
<comment type="caution">
    <text evidence="2">The sequence shown here is derived from an EMBL/GenBank/DDBJ whole genome shotgun (WGS) entry which is preliminary data.</text>
</comment>
<feature type="compositionally biased region" description="Basic and acidic residues" evidence="1">
    <location>
        <begin position="258"/>
        <end position="274"/>
    </location>
</feature>
<evidence type="ECO:0000313" key="3">
    <source>
        <dbReference type="Proteomes" id="UP001216150"/>
    </source>
</evidence>
<dbReference type="Proteomes" id="UP001216150">
    <property type="component" value="Unassembled WGS sequence"/>
</dbReference>
<gene>
    <name evidence="2" type="ORF">N7450_008402</name>
</gene>
<evidence type="ECO:0000313" key="2">
    <source>
        <dbReference type="EMBL" id="KAJ5574503.1"/>
    </source>
</evidence>
<feature type="compositionally biased region" description="Low complexity" evidence="1">
    <location>
        <begin position="275"/>
        <end position="284"/>
    </location>
</feature>
<feature type="region of interest" description="Disordered" evidence="1">
    <location>
        <begin position="148"/>
        <end position="291"/>
    </location>
</feature>
<reference evidence="2 3" key="1">
    <citation type="journal article" date="2023" name="IMA Fungus">
        <title>Comparative genomic study of the Penicillium genus elucidates a diverse pangenome and 15 lateral gene transfer events.</title>
        <authorList>
            <person name="Petersen C."/>
            <person name="Sorensen T."/>
            <person name="Nielsen M.R."/>
            <person name="Sondergaard T.E."/>
            <person name="Sorensen J.L."/>
            <person name="Fitzpatrick D.A."/>
            <person name="Frisvad J.C."/>
            <person name="Nielsen K.L."/>
        </authorList>
    </citation>
    <scope>NUCLEOTIDE SEQUENCE [LARGE SCALE GENOMIC DNA]</scope>
    <source>
        <strain evidence="2 3">IBT 29057</strain>
    </source>
</reference>
<organism evidence="2 3">
    <name type="scientific">Penicillium hetheringtonii</name>
    <dbReference type="NCBI Taxonomy" id="911720"/>
    <lineage>
        <taxon>Eukaryota</taxon>
        <taxon>Fungi</taxon>
        <taxon>Dikarya</taxon>
        <taxon>Ascomycota</taxon>
        <taxon>Pezizomycotina</taxon>
        <taxon>Eurotiomycetes</taxon>
        <taxon>Eurotiomycetidae</taxon>
        <taxon>Eurotiales</taxon>
        <taxon>Aspergillaceae</taxon>
        <taxon>Penicillium</taxon>
    </lineage>
</organism>
<sequence>MSVMASTNPGRDTERQKSEDHLRHLLEEGFLTQRAPYNRFQNFLDLKDDNVFAAFRRKLESFAELNKYSWHEMAGDDPWRRNACATRFLASFGKEYWGDHPEVREKYLIADEDTCSWPHDQKHITEAVEILLWKISVGKSKAKRASIFSASTSSSTEPAKSAKPFATQPAQRTQPTEPVTPSVPAAEQAQPTKASAQTSQTTQHVKLVQSTQADPYKGQVGLLTPSRVKQDESVTPQPIRNTARPTEASLSTQGSIINRDHGPRKPVAEPRADPAADPVAEPVAKSQNDRDRVQIRRHNKPLKICYPTDPAAHDQRTYFLIREDSCPTEARSLGWQMFGTSSELIDRMEYEVSDLGDPSARQLREESNSPRFSYARIHLGWSGTTFVIRRGIDQDLQELVRHVSCAWHADEKGKFQAEEFRIEAILKEKE</sequence>
<dbReference type="AlphaFoldDB" id="A0AAD6DCS4"/>
<evidence type="ECO:0000256" key="1">
    <source>
        <dbReference type="SAM" id="MobiDB-lite"/>
    </source>
</evidence>
<proteinExistence type="predicted"/>
<feature type="compositionally biased region" description="Low complexity" evidence="1">
    <location>
        <begin position="148"/>
        <end position="164"/>
    </location>
</feature>